<keyword evidence="3" id="KW-0489">Methyltransferase</keyword>
<comment type="caution">
    <text evidence="3">The sequence shown here is derived from an EMBL/GenBank/DDBJ whole genome shotgun (WGS) entry which is preliminary data.</text>
</comment>
<dbReference type="Proteomes" id="UP000233767">
    <property type="component" value="Unassembled WGS sequence"/>
</dbReference>
<evidence type="ECO:0000313" key="3">
    <source>
        <dbReference type="EMBL" id="RLJ30536.1"/>
    </source>
</evidence>
<dbReference type="Pfam" id="PF08241">
    <property type="entry name" value="Methyltransf_11"/>
    <property type="match status" value="1"/>
</dbReference>
<dbReference type="CDD" id="cd02440">
    <property type="entry name" value="AdoMet_MTases"/>
    <property type="match status" value="1"/>
</dbReference>
<gene>
    <name evidence="2" type="ORF">B0G92_2102</name>
    <name evidence="3" type="ORF">CLV50_1948</name>
</gene>
<protein>
    <submittedName>
        <fullName evidence="3">Methyltransferase family protein</fullName>
    </submittedName>
</protein>
<keyword evidence="3" id="KW-0808">Transferase</keyword>
<dbReference type="InterPro" id="IPR029063">
    <property type="entry name" value="SAM-dependent_MTases_sf"/>
</dbReference>
<evidence type="ECO:0000313" key="5">
    <source>
        <dbReference type="Proteomes" id="UP000275027"/>
    </source>
</evidence>
<dbReference type="Gene3D" id="3.40.50.150">
    <property type="entry name" value="Vaccinia Virus protein VP39"/>
    <property type="match status" value="1"/>
</dbReference>
<dbReference type="SUPFAM" id="SSF53335">
    <property type="entry name" value="S-adenosyl-L-methionine-dependent methyltransferases"/>
    <property type="match status" value="1"/>
</dbReference>
<dbReference type="GO" id="GO:0032259">
    <property type="term" value="P:methylation"/>
    <property type="evidence" value="ECO:0007669"/>
    <property type="project" value="UniProtKB-KW"/>
</dbReference>
<keyword evidence="4" id="KW-1185">Reference proteome</keyword>
<accession>A0A497USH9</accession>
<sequence length="200" mass="23166">MAEFWETNFSEKREMWGLEPANSALLTKNLFVENAIKKILIPGIGYARNAQVFRENRIDVTGIEISKTAIKLAKKHYGNDITIHHGSVTDMPFDANLYDGIYCHALIHLLDEQERKKLIQDCFQQLTNNGYMVFTAISKKAHTYGSGKFISKDRYEIFEGVKMYFYEPESIQSEFGKAGLIEIREITENYPFYLIVCKKR</sequence>
<dbReference type="EMBL" id="PJND01000008">
    <property type="protein sequence ID" value="PKW20824.1"/>
    <property type="molecule type" value="Genomic_DNA"/>
</dbReference>
<organism evidence="3 5">
    <name type="scientific">Flavobacterium lindanitolerans</name>
    <dbReference type="NCBI Taxonomy" id="428988"/>
    <lineage>
        <taxon>Bacteria</taxon>
        <taxon>Pseudomonadati</taxon>
        <taxon>Bacteroidota</taxon>
        <taxon>Flavobacteriia</taxon>
        <taxon>Flavobacteriales</taxon>
        <taxon>Flavobacteriaceae</taxon>
        <taxon>Flavobacterium</taxon>
    </lineage>
</organism>
<dbReference type="Proteomes" id="UP000275027">
    <property type="component" value="Unassembled WGS sequence"/>
</dbReference>
<name>A0A497USH9_9FLAO</name>
<evidence type="ECO:0000313" key="4">
    <source>
        <dbReference type="Proteomes" id="UP000233767"/>
    </source>
</evidence>
<dbReference type="EMBL" id="RCCB01000011">
    <property type="protein sequence ID" value="RLJ30536.1"/>
    <property type="molecule type" value="Genomic_DNA"/>
</dbReference>
<dbReference type="AlphaFoldDB" id="A0A497USH9"/>
<dbReference type="GO" id="GO:0008757">
    <property type="term" value="F:S-adenosylmethionine-dependent methyltransferase activity"/>
    <property type="evidence" value="ECO:0007669"/>
    <property type="project" value="InterPro"/>
</dbReference>
<dbReference type="InterPro" id="IPR013216">
    <property type="entry name" value="Methyltransf_11"/>
</dbReference>
<reference evidence="2 4" key="1">
    <citation type="submission" date="2017-12" db="EMBL/GenBank/DDBJ databases">
        <title>Genomic Encyclopedia of Type Strains, Phase III (KMG-III): the genomes of soil and plant-associated and newly described type strains.</title>
        <authorList>
            <person name="Whitman W."/>
        </authorList>
    </citation>
    <scope>NUCLEOTIDE SEQUENCE [LARGE SCALE GENOMIC DNA]</scope>
    <source>
        <strain evidence="2 4">IP-10</strain>
    </source>
</reference>
<feature type="domain" description="Methyltransferase type 11" evidence="1">
    <location>
        <begin position="43"/>
        <end position="134"/>
    </location>
</feature>
<evidence type="ECO:0000259" key="1">
    <source>
        <dbReference type="Pfam" id="PF08241"/>
    </source>
</evidence>
<reference evidence="3 5" key="2">
    <citation type="submission" date="2018-10" db="EMBL/GenBank/DDBJ databases">
        <title>Genomic Encyclopedia of Archaeal and Bacterial Type Strains, Phase II (KMG-II): from individual species to whole genera.</title>
        <authorList>
            <person name="Goeker M."/>
        </authorList>
    </citation>
    <scope>NUCLEOTIDE SEQUENCE [LARGE SCALE GENOMIC DNA]</scope>
    <source>
        <strain evidence="3 5">DSM 21886</strain>
    </source>
</reference>
<proteinExistence type="predicted"/>
<evidence type="ECO:0000313" key="2">
    <source>
        <dbReference type="EMBL" id="PKW20824.1"/>
    </source>
</evidence>
<dbReference type="RefSeq" id="WP_101472137.1">
    <property type="nucleotide sequence ID" value="NZ_PJND01000008.1"/>
</dbReference>